<evidence type="ECO:0000313" key="3">
    <source>
        <dbReference type="EMBL" id="PSH55404.1"/>
    </source>
</evidence>
<dbReference type="PANTHER" id="PTHR42928">
    <property type="entry name" value="TRICARBOXYLATE-BINDING PROTEIN"/>
    <property type="match status" value="1"/>
</dbReference>
<dbReference type="CDD" id="cd07012">
    <property type="entry name" value="PBP2_Bug_TTT"/>
    <property type="match status" value="1"/>
</dbReference>
<feature type="signal peptide" evidence="2">
    <location>
        <begin position="1"/>
        <end position="27"/>
    </location>
</feature>
<name>A0A2P7AMH9_9HYPH</name>
<dbReference type="SUPFAM" id="SSF53850">
    <property type="entry name" value="Periplasmic binding protein-like II"/>
    <property type="match status" value="1"/>
</dbReference>
<dbReference type="Proteomes" id="UP000241158">
    <property type="component" value="Unassembled WGS sequence"/>
</dbReference>
<protein>
    <submittedName>
        <fullName evidence="3">Tripartite tricarboxylate transporter substrate binding protein</fullName>
    </submittedName>
</protein>
<dbReference type="InterPro" id="IPR005064">
    <property type="entry name" value="BUG"/>
</dbReference>
<comment type="similarity">
    <text evidence="1">Belongs to the UPF0065 (bug) family.</text>
</comment>
<sequence length="322" mass="34423">MNLMKSIGMAALGIATAAILSGASAMADPLPYPNKVVTLVTHSSPGGGSDVFLREMTKHLGKYIGATFIVENAQGGSGAKAMARVATAPADGSVFYATTPTYIYTSLMSKPQNTYKDLDPLVNIFADSEVIYTRTDGPFKSLKDVIEHAKKERGRWGAANPASLERQAAEQLKRAAGVTPAIVTHEGGGDMMLNVLNGTLDIGIGEIQELRSQLDAGTITLLATFNPERIVEKPDVPTVKESGFDVSLVKFRGLAGPKGIPETTTAIWDEAIKKLLEDPDYKKAYTAEVLVPQFIPHKDYPAFIDNFGSTTEAFLKSTGAIK</sequence>
<accession>A0A2P7AMH9</accession>
<proteinExistence type="inferred from homology"/>
<dbReference type="EMBL" id="PGGN01000005">
    <property type="protein sequence ID" value="PSH55404.1"/>
    <property type="molecule type" value="Genomic_DNA"/>
</dbReference>
<gene>
    <name evidence="3" type="ORF">CU100_22365</name>
</gene>
<dbReference type="InterPro" id="IPR042100">
    <property type="entry name" value="Bug_dom1"/>
</dbReference>
<organism evidence="3 4">
    <name type="scientific">Phyllobacterium endophyticum</name>
    <dbReference type="NCBI Taxonomy" id="1149773"/>
    <lineage>
        <taxon>Bacteria</taxon>
        <taxon>Pseudomonadati</taxon>
        <taxon>Pseudomonadota</taxon>
        <taxon>Alphaproteobacteria</taxon>
        <taxon>Hyphomicrobiales</taxon>
        <taxon>Phyllobacteriaceae</taxon>
        <taxon>Phyllobacterium</taxon>
    </lineage>
</organism>
<dbReference type="PIRSF" id="PIRSF017082">
    <property type="entry name" value="YflP"/>
    <property type="match status" value="1"/>
</dbReference>
<dbReference type="PANTHER" id="PTHR42928:SF5">
    <property type="entry name" value="BLR1237 PROTEIN"/>
    <property type="match status" value="1"/>
</dbReference>
<evidence type="ECO:0000256" key="2">
    <source>
        <dbReference type="SAM" id="SignalP"/>
    </source>
</evidence>
<dbReference type="AlphaFoldDB" id="A0A2P7AMH9"/>
<feature type="chain" id="PRO_5015183127" evidence="2">
    <location>
        <begin position="28"/>
        <end position="322"/>
    </location>
</feature>
<dbReference type="Gene3D" id="3.40.190.150">
    <property type="entry name" value="Bordetella uptake gene, domain 1"/>
    <property type="match status" value="1"/>
</dbReference>
<comment type="caution">
    <text evidence="3">The sequence shown here is derived from an EMBL/GenBank/DDBJ whole genome shotgun (WGS) entry which is preliminary data.</text>
</comment>
<keyword evidence="4" id="KW-1185">Reference proteome</keyword>
<dbReference type="Pfam" id="PF03401">
    <property type="entry name" value="TctC"/>
    <property type="match status" value="1"/>
</dbReference>
<evidence type="ECO:0000256" key="1">
    <source>
        <dbReference type="ARBA" id="ARBA00006987"/>
    </source>
</evidence>
<dbReference type="OrthoDB" id="7243230at2"/>
<dbReference type="RefSeq" id="WP_106718839.1">
    <property type="nucleotide sequence ID" value="NZ_JACHXT010000005.1"/>
</dbReference>
<evidence type="ECO:0000313" key="4">
    <source>
        <dbReference type="Proteomes" id="UP000241158"/>
    </source>
</evidence>
<reference evidence="4" key="1">
    <citation type="submission" date="2017-11" db="EMBL/GenBank/DDBJ databases">
        <authorList>
            <person name="Kuznetsova I."/>
            <person name="Sazanova A."/>
            <person name="Chirak E."/>
            <person name="Safronova V."/>
            <person name="Willems A."/>
        </authorList>
    </citation>
    <scope>NUCLEOTIDE SEQUENCE [LARGE SCALE GENOMIC DNA]</scope>
    <source>
        <strain evidence="4">PEPV15</strain>
    </source>
</reference>
<keyword evidence="2" id="KW-0732">Signal</keyword>
<dbReference type="Gene3D" id="3.40.190.10">
    <property type="entry name" value="Periplasmic binding protein-like II"/>
    <property type="match status" value="1"/>
</dbReference>